<evidence type="ECO:0000313" key="2">
    <source>
        <dbReference type="Proteomes" id="UP000238034"/>
    </source>
</evidence>
<dbReference type="SUPFAM" id="SSF82784">
    <property type="entry name" value="OsmC-like"/>
    <property type="match status" value="1"/>
</dbReference>
<sequence>MKIELNRLNDAVHLEAAAPSSTVKVHIDGSPEIGGEGLGVRPMELVLMALGSCSSFDLISILKKQRQEIQDISVSVEADRADAVPAVFTNIRMNFKLQGNIDQAKAEKAAELAVKKYCSVHDMLAAGGVNIDYTITIEPAI</sequence>
<dbReference type="AlphaFoldDB" id="A0A2T0U9M0"/>
<evidence type="ECO:0000313" key="1">
    <source>
        <dbReference type="EMBL" id="PRY54635.1"/>
    </source>
</evidence>
<dbReference type="Pfam" id="PF02566">
    <property type="entry name" value="OsmC"/>
    <property type="match status" value="1"/>
</dbReference>
<keyword evidence="2" id="KW-1185">Reference proteome</keyword>
<proteinExistence type="predicted"/>
<reference evidence="1 2" key="1">
    <citation type="submission" date="2018-03" db="EMBL/GenBank/DDBJ databases">
        <title>Genomic Encyclopedia of Type Strains, Phase III (KMG-III): the genomes of soil and plant-associated and newly described type strains.</title>
        <authorList>
            <person name="Whitman W."/>
        </authorList>
    </citation>
    <scope>NUCLEOTIDE SEQUENCE [LARGE SCALE GENOMIC DNA]</scope>
    <source>
        <strain evidence="1 2">CGMCC 1.9313</strain>
    </source>
</reference>
<dbReference type="Gene3D" id="3.30.300.20">
    <property type="match status" value="1"/>
</dbReference>
<dbReference type="EMBL" id="PVTH01000002">
    <property type="protein sequence ID" value="PRY54635.1"/>
    <property type="molecule type" value="Genomic_DNA"/>
</dbReference>
<dbReference type="PANTHER" id="PTHR34352">
    <property type="entry name" value="PROTEIN YHFA"/>
    <property type="match status" value="1"/>
</dbReference>
<gene>
    <name evidence="1" type="ORF">B0I27_102405</name>
</gene>
<dbReference type="OrthoDB" id="9804010at2"/>
<accession>A0A2T0U9M0</accession>
<comment type="caution">
    <text evidence="1">The sequence shown here is derived from an EMBL/GenBank/DDBJ whole genome shotgun (WGS) entry which is preliminary data.</text>
</comment>
<name>A0A2T0U9M0_9SPHI</name>
<dbReference type="InterPro" id="IPR015946">
    <property type="entry name" value="KH_dom-like_a/b"/>
</dbReference>
<dbReference type="Proteomes" id="UP000238034">
    <property type="component" value="Unassembled WGS sequence"/>
</dbReference>
<dbReference type="PANTHER" id="PTHR34352:SF1">
    <property type="entry name" value="PROTEIN YHFA"/>
    <property type="match status" value="1"/>
</dbReference>
<organism evidence="1 2">
    <name type="scientific">Arcticibacter pallidicorallinus</name>
    <dbReference type="NCBI Taxonomy" id="1259464"/>
    <lineage>
        <taxon>Bacteria</taxon>
        <taxon>Pseudomonadati</taxon>
        <taxon>Bacteroidota</taxon>
        <taxon>Sphingobacteriia</taxon>
        <taxon>Sphingobacteriales</taxon>
        <taxon>Sphingobacteriaceae</taxon>
        <taxon>Arcticibacter</taxon>
    </lineage>
</organism>
<protein>
    <submittedName>
        <fullName evidence="1">Putative redox protein</fullName>
    </submittedName>
</protein>
<dbReference type="InterPro" id="IPR036102">
    <property type="entry name" value="OsmC/Ohrsf"/>
</dbReference>
<dbReference type="RefSeq" id="WP_106291989.1">
    <property type="nucleotide sequence ID" value="NZ_PVTH01000002.1"/>
</dbReference>
<dbReference type="InterPro" id="IPR003718">
    <property type="entry name" value="OsmC/Ohr_fam"/>
</dbReference>